<sequence length="457" mass="47421">MVDYRFGHSLETLHEIAAFELTQHIEKCAAEAAMWNGLTPYLNEAAHALRDRIDKVGEHWRDPAFWMLEGRVRTSIDGVVGVRDAIASSSLYKTFNDDLPALIRSTQDRIRQRYADYQTQRESFERNGQVLDKRPFEEAAGMALNELAIEYLLAGQAVRQLTEKLKWVGPRAHLPEVGPGGPVTDPGAMAGPNSAGSGVDGGSGAVDPASVPDPASAPDPSPTDPTTNPQDEANTLLEQGSEALSALSQAIESLGGTGSGVPDPVTSPVGGLDPADLAAMSPAEYADYLDRMGYPRLAAGGIGDGGPVGMTGVSPVANQVPFGGSNGTTLPSGLPSATGIGAGSTGPGAIPPMYPPSVQRANTGSGIMPGAAEQAGPGSPRKRTPGGIPGVSLSGRAGRAGPAKGGSLASPSSVPPSPSSGAPQQWWETENATGQVLDEELWQVNQQDRDPRYRTGH</sequence>
<feature type="region of interest" description="Disordered" evidence="1">
    <location>
        <begin position="253"/>
        <end position="273"/>
    </location>
</feature>
<feature type="region of interest" description="Disordered" evidence="1">
    <location>
        <begin position="171"/>
        <end position="232"/>
    </location>
</feature>
<dbReference type="RefSeq" id="WP_377579190.1">
    <property type="nucleotide sequence ID" value="NZ_JBHTMP010000115.1"/>
</dbReference>
<protein>
    <recommendedName>
        <fullName evidence="4">PPE family protein</fullName>
    </recommendedName>
</protein>
<evidence type="ECO:0008006" key="4">
    <source>
        <dbReference type="Google" id="ProtNLM"/>
    </source>
</evidence>
<feature type="region of interest" description="Disordered" evidence="1">
    <location>
        <begin position="340"/>
        <end position="457"/>
    </location>
</feature>
<name>A0ABW3YN77_9ACTN</name>
<dbReference type="Proteomes" id="UP001597260">
    <property type="component" value="Unassembled WGS sequence"/>
</dbReference>
<keyword evidence="3" id="KW-1185">Reference proteome</keyword>
<feature type="compositionally biased region" description="Basic and acidic residues" evidence="1">
    <location>
        <begin position="447"/>
        <end position="457"/>
    </location>
</feature>
<organism evidence="2 3">
    <name type="scientific">Micromonospora sonneratiae</name>
    <dbReference type="NCBI Taxonomy" id="1184706"/>
    <lineage>
        <taxon>Bacteria</taxon>
        <taxon>Bacillati</taxon>
        <taxon>Actinomycetota</taxon>
        <taxon>Actinomycetes</taxon>
        <taxon>Micromonosporales</taxon>
        <taxon>Micromonosporaceae</taxon>
        <taxon>Micromonospora</taxon>
    </lineage>
</organism>
<evidence type="ECO:0000256" key="1">
    <source>
        <dbReference type="SAM" id="MobiDB-lite"/>
    </source>
</evidence>
<reference evidence="3" key="1">
    <citation type="journal article" date="2019" name="Int. J. Syst. Evol. Microbiol.">
        <title>The Global Catalogue of Microorganisms (GCM) 10K type strain sequencing project: providing services to taxonomists for standard genome sequencing and annotation.</title>
        <authorList>
            <consortium name="The Broad Institute Genomics Platform"/>
            <consortium name="The Broad Institute Genome Sequencing Center for Infectious Disease"/>
            <person name="Wu L."/>
            <person name="Ma J."/>
        </authorList>
    </citation>
    <scope>NUCLEOTIDE SEQUENCE [LARGE SCALE GENOMIC DNA]</scope>
    <source>
        <strain evidence="3">JCM 31037</strain>
    </source>
</reference>
<gene>
    <name evidence="2" type="ORF">ACFQ4H_33850</name>
</gene>
<proteinExistence type="predicted"/>
<evidence type="ECO:0000313" key="2">
    <source>
        <dbReference type="EMBL" id="MFD1326073.1"/>
    </source>
</evidence>
<evidence type="ECO:0000313" key="3">
    <source>
        <dbReference type="Proteomes" id="UP001597260"/>
    </source>
</evidence>
<comment type="caution">
    <text evidence="2">The sequence shown here is derived from an EMBL/GenBank/DDBJ whole genome shotgun (WGS) entry which is preliminary data.</text>
</comment>
<accession>A0ABW3YN77</accession>
<feature type="compositionally biased region" description="Low complexity" evidence="1">
    <location>
        <begin position="205"/>
        <end position="214"/>
    </location>
</feature>
<feature type="compositionally biased region" description="Low complexity" evidence="1">
    <location>
        <begin position="395"/>
        <end position="412"/>
    </location>
</feature>
<dbReference type="EMBL" id="JBHTMP010000115">
    <property type="protein sequence ID" value="MFD1326073.1"/>
    <property type="molecule type" value="Genomic_DNA"/>
</dbReference>